<evidence type="ECO:0000259" key="2">
    <source>
        <dbReference type="SMART" id="SM00091"/>
    </source>
</evidence>
<dbReference type="InterPro" id="IPR010982">
    <property type="entry name" value="Lambda_DNA-bd_dom_sf"/>
</dbReference>
<organism evidence="4 5">
    <name type="scientific">Dickeya undicola</name>
    <dbReference type="NCBI Taxonomy" id="1577887"/>
    <lineage>
        <taxon>Bacteria</taxon>
        <taxon>Pseudomonadati</taxon>
        <taxon>Pseudomonadota</taxon>
        <taxon>Gammaproteobacteria</taxon>
        <taxon>Enterobacterales</taxon>
        <taxon>Pectobacteriaceae</taxon>
        <taxon>Dickeya</taxon>
    </lineage>
</organism>
<dbReference type="EMBL" id="RJLR01000012">
    <property type="protein sequence ID" value="RNM07461.1"/>
    <property type="molecule type" value="Genomic_DNA"/>
</dbReference>
<proteinExistence type="predicted"/>
<accession>A0A3N0G5C9</accession>
<dbReference type="Gene3D" id="3.30.450.180">
    <property type="match status" value="1"/>
</dbReference>
<evidence type="ECO:0000259" key="3">
    <source>
        <dbReference type="SMART" id="SM00530"/>
    </source>
</evidence>
<protein>
    <submittedName>
        <fullName evidence="4">Transcriptional regulator</fullName>
    </submittedName>
</protein>
<comment type="caution">
    <text evidence="4">The sequence shown here is derived from an EMBL/GenBank/DDBJ whole genome shotgun (WGS) entry which is preliminary data.</text>
</comment>
<dbReference type="SMART" id="SM00091">
    <property type="entry name" value="PAS"/>
    <property type="match status" value="1"/>
</dbReference>
<feature type="domain" description="HTH cro/C1-type" evidence="3">
    <location>
        <begin position="28"/>
        <end position="100"/>
    </location>
</feature>
<reference evidence="4 5" key="1">
    <citation type="submission" date="2018-11" db="EMBL/GenBank/DDBJ databases">
        <title>Characterization of surface water Dickeya isolates.</title>
        <authorList>
            <person name="Van Gijsegem F."/>
            <person name="Pedron J."/>
        </authorList>
    </citation>
    <scope>NUCLEOTIDE SEQUENCE [LARGE SCALE GENOMIC DNA]</scope>
    <source>
        <strain evidence="4 5">FVG1-MFV-O17</strain>
    </source>
</reference>
<dbReference type="RefSeq" id="WP_033569881.1">
    <property type="nucleotide sequence ID" value="NZ_JSYG01000026.1"/>
</dbReference>
<dbReference type="PANTHER" id="PTHR35010:SF2">
    <property type="entry name" value="BLL4672 PROTEIN"/>
    <property type="match status" value="1"/>
</dbReference>
<dbReference type="InterPro" id="IPR001387">
    <property type="entry name" value="Cro/C1-type_HTH"/>
</dbReference>
<dbReference type="InterPro" id="IPR000014">
    <property type="entry name" value="PAS"/>
</dbReference>
<feature type="region of interest" description="Disordered" evidence="1">
    <location>
        <begin position="291"/>
        <end position="310"/>
    </location>
</feature>
<evidence type="ECO:0000256" key="1">
    <source>
        <dbReference type="SAM" id="MobiDB-lite"/>
    </source>
</evidence>
<dbReference type="OrthoDB" id="5346389at2"/>
<dbReference type="SMART" id="SM00530">
    <property type="entry name" value="HTH_XRE"/>
    <property type="match status" value="1"/>
</dbReference>
<gene>
    <name evidence="4" type="ORF">EF878_05760</name>
</gene>
<dbReference type="InterPro" id="IPR041413">
    <property type="entry name" value="MLTR_LBD"/>
</dbReference>
<dbReference type="Proteomes" id="UP000276061">
    <property type="component" value="Unassembled WGS sequence"/>
</dbReference>
<dbReference type="SUPFAM" id="SSF47413">
    <property type="entry name" value="lambda repressor-like DNA-binding domains"/>
    <property type="match status" value="1"/>
</dbReference>
<evidence type="ECO:0000313" key="4">
    <source>
        <dbReference type="EMBL" id="RNM07461.1"/>
    </source>
</evidence>
<dbReference type="CDD" id="cd00093">
    <property type="entry name" value="HTH_XRE"/>
    <property type="match status" value="1"/>
</dbReference>
<evidence type="ECO:0000313" key="5">
    <source>
        <dbReference type="Proteomes" id="UP000276061"/>
    </source>
</evidence>
<dbReference type="GO" id="GO:0003677">
    <property type="term" value="F:DNA binding"/>
    <property type="evidence" value="ECO:0007669"/>
    <property type="project" value="InterPro"/>
</dbReference>
<dbReference type="Pfam" id="PF17765">
    <property type="entry name" value="MLTR_LBD"/>
    <property type="match status" value="1"/>
</dbReference>
<feature type="domain" description="PAS" evidence="2">
    <location>
        <begin position="124"/>
        <end position="195"/>
    </location>
</feature>
<dbReference type="CDD" id="cd00130">
    <property type="entry name" value="PAS"/>
    <property type="match status" value="1"/>
</dbReference>
<dbReference type="PANTHER" id="PTHR35010">
    <property type="entry name" value="BLL4672 PROTEIN-RELATED"/>
    <property type="match status" value="1"/>
</dbReference>
<dbReference type="Pfam" id="PF13560">
    <property type="entry name" value="HTH_31"/>
    <property type="match status" value="1"/>
</dbReference>
<dbReference type="AlphaFoldDB" id="A0A3N0G5C9"/>
<dbReference type="Gene3D" id="1.10.260.40">
    <property type="entry name" value="lambda repressor-like DNA-binding domains"/>
    <property type="match status" value="1"/>
</dbReference>
<name>A0A3N0G5C9_9GAMM</name>
<dbReference type="InterPro" id="IPR035965">
    <property type="entry name" value="PAS-like_dom_sf"/>
</dbReference>
<sequence>MVMPLPTPQTDTRVASLQPDNRKRLGAFLRARRESLDPLRLGLSLPRKRRTPGLRREDVALLADVGITWYTWLEQGREIRASSKTLTAIAKALQFNEAETRHLFMLAGLPFSPAAQASCEKISADSQRILDQLNPFPAVIVNARFTILGFNDAWCRLLGIDLHQMAAEDRNCIWLALTHPNWRERLEDQHDLLPNLVAMFRAQMTEHAGEPLWEAQLQRYLSASEAFRQLWYQRYEIQGVDDKIKRFRHPTLGIFTLRQINWWSASRNGDRMLVYMPDSEQDHARLAQLAQLPLPGEQPHASESTPREVS</sequence>
<dbReference type="SUPFAM" id="SSF55785">
    <property type="entry name" value="PYP-like sensor domain (PAS domain)"/>
    <property type="match status" value="1"/>
</dbReference>